<name>A0A9W4X2S7_9FLAO</name>
<organism evidence="1 2">
    <name type="scientific">Flavobacterium collinsii</name>
    <dbReference type="NCBI Taxonomy" id="1114861"/>
    <lineage>
        <taxon>Bacteria</taxon>
        <taxon>Pseudomonadati</taxon>
        <taxon>Bacteroidota</taxon>
        <taxon>Flavobacteriia</taxon>
        <taxon>Flavobacteriales</taxon>
        <taxon>Flavobacteriaceae</taxon>
        <taxon>Flavobacterium</taxon>
    </lineage>
</organism>
<evidence type="ECO:0000313" key="2">
    <source>
        <dbReference type="Proteomes" id="UP001152749"/>
    </source>
</evidence>
<evidence type="ECO:0000313" key="1">
    <source>
        <dbReference type="EMBL" id="CAI2766243.1"/>
    </source>
</evidence>
<dbReference type="EMBL" id="OX336425">
    <property type="protein sequence ID" value="CAI2766243.1"/>
    <property type="molecule type" value="Genomic_DNA"/>
</dbReference>
<dbReference type="AlphaFoldDB" id="A0A9W4X2S7"/>
<gene>
    <name evidence="1" type="ORF">TRV642_1240</name>
</gene>
<dbReference type="KEGG" id="fcs:TRV642_1240"/>
<dbReference type="Proteomes" id="UP001152749">
    <property type="component" value="Chromosome"/>
</dbReference>
<proteinExistence type="predicted"/>
<sequence length="275" mass="32230">MEIIIEKLIKGIQSHPIIQNSTLSGVQEWKRAHYIILSEIISDVLEKSEFMQGAKRNELGCSISSMTLQRIFTNDSSKTKNSDLRFLKSLDKLAIFIGYPSLNHFLNEEATDAVKVENKIESVSFFEKLVADYCQEEFYSLQKLPLINIEGLSDFVFKEGPFAKRIMDLFENYSTLKYHLNCENNRSNFEIFDFKISSITENIAIITAKEFWNLEWKDENEVTSIVLNKVNRQTYFIKKRDDVWKIWDNYNPDYNEISTRIHSAIENQHIKKVLI</sequence>
<reference evidence="1" key="1">
    <citation type="submission" date="2022-09" db="EMBL/GenBank/DDBJ databases">
        <authorList>
            <person name="Duchaud E."/>
        </authorList>
    </citation>
    <scope>NUCLEOTIDE SEQUENCE</scope>
    <source>
        <strain evidence="1">TRV642</strain>
    </source>
</reference>
<protein>
    <submittedName>
        <fullName evidence="1">Uncharacterized protein</fullName>
    </submittedName>
</protein>
<accession>A0A9W4X2S7</accession>
<dbReference type="RefSeq" id="WP_263362419.1">
    <property type="nucleotide sequence ID" value="NZ_JBIPCK010000001.1"/>
</dbReference>